<gene>
    <name evidence="2" type="ORF">LEL_10864</name>
</gene>
<name>A0A167RSI8_CORDF</name>
<dbReference type="OrthoDB" id="4870549at2759"/>
<reference evidence="2 3" key="1">
    <citation type="journal article" date="2016" name="Genome Biol. Evol.">
        <title>Divergent and convergent evolution of fungal pathogenicity.</title>
        <authorList>
            <person name="Shang Y."/>
            <person name="Xiao G."/>
            <person name="Zheng P."/>
            <person name="Cen K."/>
            <person name="Zhan S."/>
            <person name="Wang C."/>
        </authorList>
    </citation>
    <scope>NUCLEOTIDE SEQUENCE [LARGE SCALE GENOMIC DNA]</scope>
    <source>
        <strain evidence="2 3">RCEF 1005</strain>
    </source>
</reference>
<dbReference type="STRING" id="1081108.A0A167RSI8"/>
<sequence length="303" mass="33193">MSQGMQLSAAREARTFAFWSRQFSELAPPLPASLDLSGKIAVITGSNVGLGFESARHLLSRKLDRLILAVRSQSKGDEAASELRRQYPKAEIQVWIVDMASYKSISAFVERCGGLPRIDIAILNAGLVLDEFVCIGEKQRETALQVNFLSTAFLALKLIRFLRPTSQSPEPGRLTMVGSDTIYHSEKNLRDPLTKSLIGSFDEPSTFPGGFEQYVMAKFYLAWFVEKLATQVSVDHVIVNMAMPGLCKGTSFIRPPHDTWYMKLALALMGKTATRGANAIVTAAVVLSKASHGGLINEGNIKP</sequence>
<evidence type="ECO:0000313" key="3">
    <source>
        <dbReference type="Proteomes" id="UP000076881"/>
    </source>
</evidence>
<proteinExistence type="predicted"/>
<dbReference type="Gene3D" id="3.40.50.720">
    <property type="entry name" value="NAD(P)-binding Rossmann-like Domain"/>
    <property type="match status" value="1"/>
</dbReference>
<dbReference type="InterPro" id="IPR002347">
    <property type="entry name" value="SDR_fam"/>
</dbReference>
<evidence type="ECO:0000256" key="1">
    <source>
        <dbReference type="ARBA" id="ARBA00023002"/>
    </source>
</evidence>
<comment type="caution">
    <text evidence="2">The sequence shown here is derived from an EMBL/GenBank/DDBJ whole genome shotgun (WGS) entry which is preliminary data.</text>
</comment>
<dbReference type="PANTHER" id="PTHR43157">
    <property type="entry name" value="PHOSPHATIDYLINOSITOL-GLYCAN BIOSYNTHESIS CLASS F PROTEIN-RELATED"/>
    <property type="match status" value="1"/>
</dbReference>
<dbReference type="Proteomes" id="UP000076881">
    <property type="component" value="Unassembled WGS sequence"/>
</dbReference>
<keyword evidence="3" id="KW-1185">Reference proteome</keyword>
<dbReference type="PANTHER" id="PTHR43157:SF35">
    <property type="entry name" value="DEHYDROGENASE_REDUCTASE FAMILY PROTEIN, PUTATIVE-RELATED"/>
    <property type="match status" value="1"/>
</dbReference>
<dbReference type="PRINTS" id="PR00081">
    <property type="entry name" value="GDHRDH"/>
</dbReference>
<dbReference type="Pfam" id="PF00106">
    <property type="entry name" value="adh_short"/>
    <property type="match status" value="1"/>
</dbReference>
<evidence type="ECO:0000313" key="2">
    <source>
        <dbReference type="EMBL" id="OAA58897.1"/>
    </source>
</evidence>
<dbReference type="SUPFAM" id="SSF51735">
    <property type="entry name" value="NAD(P)-binding Rossmann-fold domains"/>
    <property type="match status" value="1"/>
</dbReference>
<dbReference type="AlphaFoldDB" id="A0A167RSI8"/>
<keyword evidence="1" id="KW-0560">Oxidoreductase</keyword>
<dbReference type="GO" id="GO:0016491">
    <property type="term" value="F:oxidoreductase activity"/>
    <property type="evidence" value="ECO:0007669"/>
    <property type="project" value="UniProtKB-KW"/>
</dbReference>
<protein>
    <submittedName>
        <fullName evidence="2">NAD(P)-binding domain protein</fullName>
    </submittedName>
</protein>
<organism evidence="2 3">
    <name type="scientific">Akanthomyces lecanii RCEF 1005</name>
    <dbReference type="NCBI Taxonomy" id="1081108"/>
    <lineage>
        <taxon>Eukaryota</taxon>
        <taxon>Fungi</taxon>
        <taxon>Dikarya</taxon>
        <taxon>Ascomycota</taxon>
        <taxon>Pezizomycotina</taxon>
        <taxon>Sordariomycetes</taxon>
        <taxon>Hypocreomycetidae</taxon>
        <taxon>Hypocreales</taxon>
        <taxon>Cordycipitaceae</taxon>
        <taxon>Akanthomyces</taxon>
        <taxon>Cordyceps confragosa</taxon>
    </lineage>
</organism>
<dbReference type="InterPro" id="IPR036291">
    <property type="entry name" value="NAD(P)-bd_dom_sf"/>
</dbReference>
<accession>A0A167RSI8</accession>
<dbReference type="EMBL" id="AZHF01000025">
    <property type="protein sequence ID" value="OAA58897.1"/>
    <property type="molecule type" value="Genomic_DNA"/>
</dbReference>